<dbReference type="PANTHER" id="PTHR12608">
    <property type="entry name" value="TRANSMEMBRANE PROTEIN HTP-1 RELATED"/>
    <property type="match status" value="1"/>
</dbReference>
<dbReference type="Proteomes" id="UP000001572">
    <property type="component" value="Chromosome"/>
</dbReference>
<evidence type="ECO:0000313" key="7">
    <source>
        <dbReference type="EMBL" id="ABR49971.1"/>
    </source>
</evidence>
<sequence>MIQEILKAFMLIFIAEMGDKTQILAMAFATRFSVGKVLIGIGIGAFLNHGLAVLIGSYLSQMIPISTIQMVAGIAFLGFALWTLKSDDDQDEPKIQFGPIATVAVAFFLGELGDKTQLTAITLAADTSYPFMILVGTVTGMIATGCNW</sequence>
<dbReference type="PANTHER" id="PTHR12608:SF1">
    <property type="entry name" value="TRANSMEMBRANE PROTEIN 165"/>
    <property type="match status" value="1"/>
</dbReference>
<evidence type="ECO:0000256" key="5">
    <source>
        <dbReference type="ARBA" id="ARBA00023136"/>
    </source>
</evidence>
<dbReference type="Pfam" id="PF01169">
    <property type="entry name" value="GDT1"/>
    <property type="match status" value="2"/>
</dbReference>
<dbReference type="EMBL" id="CP000724">
    <property type="protein sequence ID" value="ABR49971.1"/>
    <property type="molecule type" value="Genomic_DNA"/>
</dbReference>
<keyword evidence="3 6" id="KW-0812">Transmembrane</keyword>
<dbReference type="HOGENOM" id="CLU_040186_2_0_9"/>
<dbReference type="OrthoDB" id="9801356at2"/>
<reference evidence="8" key="1">
    <citation type="journal article" date="2016" name="Genome Announc.">
        <title>Complete genome sequence of Alkaliphilus metalliredigens strain QYMF, an alkaliphilic and metal-reducing bacterium isolated from borax-contaminated leachate ponds.</title>
        <authorList>
            <person name="Hwang C."/>
            <person name="Copeland A."/>
            <person name="Lucas S."/>
            <person name="Lapidus A."/>
            <person name="Barry K."/>
            <person name="Detter J.C."/>
            <person name="Glavina Del Rio T."/>
            <person name="Hammon N."/>
            <person name="Israni S."/>
            <person name="Dalin E."/>
            <person name="Tice H."/>
            <person name="Pitluck S."/>
            <person name="Chertkov O."/>
            <person name="Brettin T."/>
            <person name="Bruce D."/>
            <person name="Han C."/>
            <person name="Schmutz J."/>
            <person name="Larimer F."/>
            <person name="Land M.L."/>
            <person name="Hauser L."/>
            <person name="Kyrpides N."/>
            <person name="Mikhailova N."/>
            <person name="Ye Q."/>
            <person name="Zhou J."/>
            <person name="Richardson P."/>
            <person name="Fields M.W."/>
        </authorList>
    </citation>
    <scope>NUCLEOTIDE SEQUENCE [LARGE SCALE GENOMIC DNA]</scope>
    <source>
        <strain evidence="8">QYMF</strain>
    </source>
</reference>
<evidence type="ECO:0000256" key="2">
    <source>
        <dbReference type="ARBA" id="ARBA00009190"/>
    </source>
</evidence>
<comment type="caution">
    <text evidence="6">Lacks conserved residue(s) required for the propagation of feature annotation.</text>
</comment>
<comment type="subcellular location">
    <subcellularLocation>
        <location evidence="1 6">Membrane</location>
        <topology evidence="1 6">Multi-pass membrane protein</topology>
    </subcellularLocation>
</comment>
<keyword evidence="8" id="KW-1185">Reference proteome</keyword>
<evidence type="ECO:0000256" key="6">
    <source>
        <dbReference type="RuleBase" id="RU365102"/>
    </source>
</evidence>
<dbReference type="KEGG" id="amt:Amet_3856"/>
<dbReference type="GO" id="GO:0046873">
    <property type="term" value="F:metal ion transmembrane transporter activity"/>
    <property type="evidence" value="ECO:0007669"/>
    <property type="project" value="InterPro"/>
</dbReference>
<evidence type="ECO:0000313" key="8">
    <source>
        <dbReference type="Proteomes" id="UP000001572"/>
    </source>
</evidence>
<protein>
    <recommendedName>
        <fullName evidence="6">GDT1 family protein</fullName>
    </recommendedName>
</protein>
<dbReference type="RefSeq" id="WP_012064926.1">
    <property type="nucleotide sequence ID" value="NC_009633.1"/>
</dbReference>
<comment type="similarity">
    <text evidence="2 6">Belongs to the GDT1 family.</text>
</comment>
<evidence type="ECO:0000256" key="3">
    <source>
        <dbReference type="ARBA" id="ARBA00022692"/>
    </source>
</evidence>
<dbReference type="InterPro" id="IPR001727">
    <property type="entry name" value="GDT1-like"/>
</dbReference>
<keyword evidence="4 6" id="KW-1133">Transmembrane helix</keyword>
<evidence type="ECO:0000256" key="1">
    <source>
        <dbReference type="ARBA" id="ARBA00004141"/>
    </source>
</evidence>
<feature type="transmembrane region" description="Helical" evidence="6">
    <location>
        <begin position="37"/>
        <end position="59"/>
    </location>
</feature>
<evidence type="ECO:0000256" key="4">
    <source>
        <dbReference type="ARBA" id="ARBA00022989"/>
    </source>
</evidence>
<dbReference type="eggNOG" id="COG2119">
    <property type="taxonomic scope" value="Bacteria"/>
</dbReference>
<accession>A6TUV3</accession>
<feature type="transmembrane region" description="Helical" evidence="6">
    <location>
        <begin position="65"/>
        <end position="84"/>
    </location>
</feature>
<name>A6TUV3_ALKMQ</name>
<gene>
    <name evidence="7" type="ordered locus">Amet_3856</name>
</gene>
<dbReference type="AlphaFoldDB" id="A6TUV3"/>
<dbReference type="STRING" id="293826.Amet_3856"/>
<organism evidence="7 8">
    <name type="scientific">Alkaliphilus metalliredigens (strain QYMF)</name>
    <dbReference type="NCBI Taxonomy" id="293826"/>
    <lineage>
        <taxon>Bacteria</taxon>
        <taxon>Bacillati</taxon>
        <taxon>Bacillota</taxon>
        <taxon>Clostridia</taxon>
        <taxon>Peptostreptococcales</taxon>
        <taxon>Natronincolaceae</taxon>
        <taxon>Alkaliphilus</taxon>
    </lineage>
</organism>
<dbReference type="GO" id="GO:0016020">
    <property type="term" value="C:membrane"/>
    <property type="evidence" value="ECO:0007669"/>
    <property type="project" value="UniProtKB-SubCell"/>
</dbReference>
<keyword evidence="5 6" id="KW-0472">Membrane</keyword>
<proteinExistence type="inferred from homology"/>